<dbReference type="InterPro" id="IPR050194">
    <property type="entry name" value="Glycosyltransferase_grp1"/>
</dbReference>
<dbReference type="PANTHER" id="PTHR45947">
    <property type="entry name" value="SULFOQUINOVOSYL TRANSFERASE SQD2"/>
    <property type="match status" value="1"/>
</dbReference>
<keyword evidence="4" id="KW-0808">Transferase</keyword>
<evidence type="ECO:0000259" key="1">
    <source>
        <dbReference type="Pfam" id="PF00534"/>
    </source>
</evidence>
<evidence type="ECO:0000259" key="2">
    <source>
        <dbReference type="Pfam" id="PF13439"/>
    </source>
</evidence>
<proteinExistence type="predicted"/>
<dbReference type="PANTHER" id="PTHR45947:SF3">
    <property type="entry name" value="SULFOQUINOVOSYL TRANSFERASE SQD2"/>
    <property type="match status" value="1"/>
</dbReference>
<accession>A0A2X0RE80</accession>
<dbReference type="AlphaFoldDB" id="A0A2X0RE80"/>
<feature type="domain" description="Glycosyl transferase family 1" evidence="1">
    <location>
        <begin position="173"/>
        <end position="290"/>
    </location>
</feature>
<dbReference type="GO" id="GO:0016757">
    <property type="term" value="F:glycosyltransferase activity"/>
    <property type="evidence" value="ECO:0007669"/>
    <property type="project" value="InterPro"/>
</dbReference>
<organism evidence="4 5">
    <name type="scientific">Lactococcus lactis</name>
    <dbReference type="NCBI Taxonomy" id="1358"/>
    <lineage>
        <taxon>Bacteria</taxon>
        <taxon>Bacillati</taxon>
        <taxon>Bacillota</taxon>
        <taxon>Bacilli</taxon>
        <taxon>Lactobacillales</taxon>
        <taxon>Streptococcaceae</taxon>
        <taxon>Lactococcus</taxon>
    </lineage>
</organism>
<protein>
    <submittedName>
        <fullName evidence="4">Glycosyltransferase EpsF</fullName>
    </submittedName>
</protein>
<evidence type="ECO:0000313" key="4">
    <source>
        <dbReference type="EMBL" id="SPS11401.1"/>
    </source>
</evidence>
<dbReference type="SUPFAM" id="SSF53756">
    <property type="entry name" value="UDP-Glycosyltransferase/glycogen phosphorylase"/>
    <property type="match status" value="1"/>
</dbReference>
<dbReference type="Proteomes" id="UP000279235">
    <property type="component" value="Unassembled WGS sequence"/>
</dbReference>
<sequence>MKILIINTVPFMRNGISTVIMNYYDVLRKNNIIEFVINNEIEDDYKMHIESTGGKIYCWGSRNRKPISYSKKLRQLLKMNDYDIVYIHGNSSTLSVELFSARKLKVKKVVHAHNVVTEHPYIDRVLKKYFLKHYDLGFAASEDAGKFLFNQNDFIVIPNGIDMKHFYFDVLKRKEIREKLKITDDTKLLLQVGTFTKQKNHDFSVKLMSNIHDNKIKMIFLGEGELLNELRSKIKEKGLTNNIIFQTPSNDINGYFSAADAVILPSLWEGLPLVGLEAQASAVPLAISDTLDRRLNICDTVVTLPLKIEPWKKWIIEEITLNSERDVKKNQRDIEYAGYDINKNAHDMELYFKKISGL</sequence>
<reference evidence="5" key="2">
    <citation type="submission" date="2018-05" db="EMBL/GenBank/DDBJ databases">
        <authorList>
            <person name="Duru I."/>
        </authorList>
    </citation>
    <scope>NUCLEOTIDE SEQUENCE [LARGE SCALE GENOMIC DNA]</scope>
</reference>
<feature type="domain" description="Glycosyltransferase subfamily 4-like N-terminal" evidence="2">
    <location>
        <begin position="14"/>
        <end position="163"/>
    </location>
</feature>
<dbReference type="Pfam" id="PF13439">
    <property type="entry name" value="Glyco_transf_4"/>
    <property type="match status" value="1"/>
</dbReference>
<dbReference type="EMBL" id="OGTW02000055">
    <property type="protein sequence ID" value="SPS11401.1"/>
    <property type="molecule type" value="Genomic_DNA"/>
</dbReference>
<reference evidence="4" key="3">
    <citation type="submission" date="2018-05" db="EMBL/GenBank/DDBJ databases">
        <authorList>
            <person name="Lanie J.A."/>
            <person name="Ng W.-L."/>
            <person name="Kazmierczak K.M."/>
            <person name="Andrzejewski T.M."/>
            <person name="Davidsen T.M."/>
            <person name="Wayne K.J."/>
            <person name="Tettelin H."/>
            <person name="Glass J.I."/>
            <person name="Rusch D."/>
            <person name="Podicherti R."/>
            <person name="Tsui H.-C.T."/>
            <person name="Winkler M.E."/>
        </authorList>
    </citation>
    <scope>NUCLEOTIDE SEQUENCE</scope>
    <source>
        <strain evidence="4">Lactococcus lactis</strain>
    </source>
</reference>
<evidence type="ECO:0000313" key="5">
    <source>
        <dbReference type="Proteomes" id="UP000279235"/>
    </source>
</evidence>
<gene>
    <name evidence="4" type="primary">epsF</name>
    <name evidence="4" type="ORF">AMHIJAGA_01335</name>
</gene>
<dbReference type="RefSeq" id="WP_127093891.1">
    <property type="nucleotide sequence ID" value="NZ_JARQDN010000002.1"/>
</dbReference>
<reference evidence="3" key="1">
    <citation type="submission" date="2018-01" db="EMBL/GenBank/DDBJ databases">
        <authorList>
            <person name="Gaut B.S."/>
            <person name="Morton B.R."/>
            <person name="Clegg M.T."/>
            <person name="Duvall M.R."/>
        </authorList>
    </citation>
    <scope>NUCLEOTIDE SEQUENCE</scope>
    <source>
        <strain evidence="3">Lactococcus lactis</strain>
    </source>
</reference>
<evidence type="ECO:0000313" key="3">
    <source>
        <dbReference type="EMBL" id="SPB25721.1"/>
    </source>
</evidence>
<dbReference type="Gene3D" id="3.40.50.2000">
    <property type="entry name" value="Glycogen Phosphorylase B"/>
    <property type="match status" value="2"/>
</dbReference>
<dbReference type="InterPro" id="IPR028098">
    <property type="entry name" value="Glyco_trans_4-like_N"/>
</dbReference>
<dbReference type="EMBL" id="OGTW01000055">
    <property type="protein sequence ID" value="SPB25721.1"/>
    <property type="molecule type" value="Genomic_DNA"/>
</dbReference>
<name>A0A2X0RE80_9LACT</name>
<dbReference type="InterPro" id="IPR001296">
    <property type="entry name" value="Glyco_trans_1"/>
</dbReference>
<dbReference type="Pfam" id="PF00534">
    <property type="entry name" value="Glycos_transf_1"/>
    <property type="match status" value="1"/>
</dbReference>